<dbReference type="Pfam" id="PF04290">
    <property type="entry name" value="DctQ"/>
    <property type="match status" value="1"/>
</dbReference>
<feature type="transmembrane region" description="Helical" evidence="9">
    <location>
        <begin position="85"/>
        <end position="108"/>
    </location>
</feature>
<proteinExistence type="inferred from homology"/>
<evidence type="ECO:0000313" key="12">
    <source>
        <dbReference type="Proteomes" id="UP000199382"/>
    </source>
</evidence>
<keyword evidence="5 9" id="KW-0812">Transmembrane</keyword>
<comment type="function">
    <text evidence="9">Part of the tripartite ATP-independent periplasmic (TRAP) transport system.</text>
</comment>
<evidence type="ECO:0000256" key="6">
    <source>
        <dbReference type="ARBA" id="ARBA00022989"/>
    </source>
</evidence>
<evidence type="ECO:0000313" key="11">
    <source>
        <dbReference type="EMBL" id="SDJ22892.1"/>
    </source>
</evidence>
<comment type="subunit">
    <text evidence="9">The complex comprises the extracytoplasmic solute receptor protein and the two transmembrane proteins.</text>
</comment>
<evidence type="ECO:0000256" key="3">
    <source>
        <dbReference type="ARBA" id="ARBA00022475"/>
    </source>
</evidence>
<evidence type="ECO:0000259" key="10">
    <source>
        <dbReference type="Pfam" id="PF04290"/>
    </source>
</evidence>
<dbReference type="GO" id="GO:0005886">
    <property type="term" value="C:plasma membrane"/>
    <property type="evidence" value="ECO:0007669"/>
    <property type="project" value="UniProtKB-SubCell"/>
</dbReference>
<keyword evidence="3" id="KW-1003">Cell membrane</keyword>
<evidence type="ECO:0000256" key="8">
    <source>
        <dbReference type="ARBA" id="ARBA00038436"/>
    </source>
</evidence>
<keyword evidence="4 9" id="KW-0997">Cell inner membrane</keyword>
<keyword evidence="2 9" id="KW-0813">Transport</keyword>
<reference evidence="11 12" key="1">
    <citation type="submission" date="2016-10" db="EMBL/GenBank/DDBJ databases">
        <authorList>
            <person name="de Groot N.N."/>
        </authorList>
    </citation>
    <scope>NUCLEOTIDE SEQUENCE [LARGE SCALE GENOMIC DNA]</scope>
    <source>
        <strain evidence="11 12">DSM 25294</strain>
    </source>
</reference>
<dbReference type="AlphaFoldDB" id="A0A1G8S171"/>
<dbReference type="STRING" id="571298.SAMN04488026_101432"/>
<keyword evidence="12" id="KW-1185">Reference proteome</keyword>
<evidence type="ECO:0000256" key="7">
    <source>
        <dbReference type="ARBA" id="ARBA00023136"/>
    </source>
</evidence>
<dbReference type="InterPro" id="IPR055348">
    <property type="entry name" value="DctQ"/>
</dbReference>
<keyword evidence="6 9" id="KW-1133">Transmembrane helix</keyword>
<feature type="domain" description="Tripartite ATP-independent periplasmic transporters DctQ component" evidence="10">
    <location>
        <begin position="24"/>
        <end position="151"/>
    </location>
</feature>
<dbReference type="EMBL" id="FNEK01000014">
    <property type="protein sequence ID" value="SDJ22892.1"/>
    <property type="molecule type" value="Genomic_DNA"/>
</dbReference>
<name>A0A1G8S171_9RHOB</name>
<feature type="transmembrane region" description="Helical" evidence="9">
    <location>
        <begin position="12"/>
        <end position="32"/>
    </location>
</feature>
<organism evidence="11 12">
    <name type="scientific">Aliiruegeria lutimaris</name>
    <dbReference type="NCBI Taxonomy" id="571298"/>
    <lineage>
        <taxon>Bacteria</taxon>
        <taxon>Pseudomonadati</taxon>
        <taxon>Pseudomonadota</taxon>
        <taxon>Alphaproteobacteria</taxon>
        <taxon>Rhodobacterales</taxon>
        <taxon>Roseobacteraceae</taxon>
        <taxon>Aliiruegeria</taxon>
    </lineage>
</organism>
<protein>
    <recommendedName>
        <fullName evidence="9">TRAP transporter small permease protein</fullName>
    </recommendedName>
</protein>
<accession>A0A1G8S171</accession>
<feature type="transmembrane region" description="Helical" evidence="9">
    <location>
        <begin position="47"/>
        <end position="65"/>
    </location>
</feature>
<dbReference type="GO" id="GO:0015740">
    <property type="term" value="P:C4-dicarboxylate transport"/>
    <property type="evidence" value="ECO:0007669"/>
    <property type="project" value="TreeGrafter"/>
</dbReference>
<evidence type="ECO:0000256" key="4">
    <source>
        <dbReference type="ARBA" id="ARBA00022519"/>
    </source>
</evidence>
<dbReference type="RefSeq" id="WP_093153637.1">
    <property type="nucleotide sequence ID" value="NZ_FNEK01000014.1"/>
</dbReference>
<evidence type="ECO:0000256" key="9">
    <source>
        <dbReference type="RuleBase" id="RU369079"/>
    </source>
</evidence>
<evidence type="ECO:0000256" key="1">
    <source>
        <dbReference type="ARBA" id="ARBA00004429"/>
    </source>
</evidence>
<dbReference type="Proteomes" id="UP000199382">
    <property type="component" value="Unassembled WGS sequence"/>
</dbReference>
<dbReference type="OrthoDB" id="5801785at2"/>
<sequence>MIAYFQKALLRLVETISLALLVILALSVLYSTLMRYLGASPTWYDEIASVLLAWLTYFGATYAMLMRQHMGFAGLVTALPGKLSVGLALFGELLVIVYFAITGYFGYLVLEVAAYDALLSLPWLSLDYIQAIIPISSVLMIVSSLLTMPQAIRDAAEGVDPEHVEIEEAIAEAEVEAKSYTFKENRS</sequence>
<dbReference type="PANTHER" id="PTHR35011">
    <property type="entry name" value="2,3-DIKETO-L-GULONATE TRAP TRANSPORTER SMALL PERMEASE PROTEIN YIAM"/>
    <property type="match status" value="1"/>
</dbReference>
<comment type="subcellular location">
    <subcellularLocation>
        <location evidence="1 9">Cell inner membrane</location>
        <topology evidence="1 9">Multi-pass membrane protein</topology>
    </subcellularLocation>
</comment>
<dbReference type="InterPro" id="IPR007387">
    <property type="entry name" value="TRAP_DctQ"/>
</dbReference>
<dbReference type="GO" id="GO:0022857">
    <property type="term" value="F:transmembrane transporter activity"/>
    <property type="evidence" value="ECO:0007669"/>
    <property type="project" value="UniProtKB-UniRule"/>
</dbReference>
<gene>
    <name evidence="11" type="ORF">SAMN04488026_101432</name>
</gene>
<evidence type="ECO:0000256" key="5">
    <source>
        <dbReference type="ARBA" id="ARBA00022692"/>
    </source>
</evidence>
<keyword evidence="7 9" id="KW-0472">Membrane</keyword>
<feature type="transmembrane region" description="Helical" evidence="9">
    <location>
        <begin position="128"/>
        <end position="146"/>
    </location>
</feature>
<comment type="similarity">
    <text evidence="8 9">Belongs to the TRAP transporter small permease family.</text>
</comment>
<evidence type="ECO:0000256" key="2">
    <source>
        <dbReference type="ARBA" id="ARBA00022448"/>
    </source>
</evidence>
<dbReference type="PANTHER" id="PTHR35011:SF2">
    <property type="entry name" value="2,3-DIKETO-L-GULONATE TRAP TRANSPORTER SMALL PERMEASE PROTEIN YIAM"/>
    <property type="match status" value="1"/>
</dbReference>